<dbReference type="GO" id="GO:0009425">
    <property type="term" value="C:bacterial-type flagellum basal body"/>
    <property type="evidence" value="ECO:0007669"/>
    <property type="project" value="UniProtKB-SubCell"/>
</dbReference>
<dbReference type="SUPFAM" id="SSF101801">
    <property type="entry name" value="Surface presentation of antigens (SPOA)"/>
    <property type="match status" value="1"/>
</dbReference>
<dbReference type="EMBL" id="UOGC01000067">
    <property type="protein sequence ID" value="VAX18258.1"/>
    <property type="molecule type" value="Genomic_DNA"/>
</dbReference>
<evidence type="ECO:0000256" key="7">
    <source>
        <dbReference type="ARBA" id="ARBA00022779"/>
    </source>
</evidence>
<dbReference type="InterPro" id="IPR028976">
    <property type="entry name" value="CheC-like_sf"/>
</dbReference>
<comment type="similarity">
    <text evidence="3">Belongs to the FliM family.</text>
</comment>
<comment type="subcellular location">
    <subcellularLocation>
        <location evidence="1">Bacterial flagellum basal body</location>
    </subcellularLocation>
    <subcellularLocation>
        <location evidence="2">Cell membrane</location>
        <topology evidence="2">Peripheral membrane protein</topology>
    </subcellularLocation>
</comment>
<dbReference type="Gene3D" id="2.30.330.10">
    <property type="entry name" value="SpoA-like"/>
    <property type="match status" value="1"/>
</dbReference>
<evidence type="ECO:0000256" key="9">
    <source>
        <dbReference type="ARBA" id="ARBA00023143"/>
    </source>
</evidence>
<dbReference type="PRINTS" id="PR00955">
    <property type="entry name" value="FLGMOTORFLIM"/>
</dbReference>
<feature type="domain" description="Flagellar motor switch protein FliN-like C-terminal" evidence="10">
    <location>
        <begin position="251"/>
        <end position="322"/>
    </location>
</feature>
<dbReference type="InterPro" id="IPR036429">
    <property type="entry name" value="SpoA-like_sf"/>
</dbReference>
<dbReference type="PIRSF" id="PIRSF002888">
    <property type="entry name" value="FliM"/>
    <property type="match status" value="1"/>
</dbReference>
<gene>
    <name evidence="11" type="ORF">MNBD_NITROSPINAE01-1520</name>
</gene>
<keyword evidence="11" id="KW-0282">Flagellum</keyword>
<dbReference type="CDD" id="cd17908">
    <property type="entry name" value="FliM"/>
    <property type="match status" value="1"/>
</dbReference>
<keyword evidence="9" id="KW-0975">Bacterial flagellum</keyword>
<dbReference type="SUPFAM" id="SSF103039">
    <property type="entry name" value="CheC-like"/>
    <property type="match status" value="1"/>
</dbReference>
<dbReference type="GO" id="GO:0050918">
    <property type="term" value="P:positive chemotaxis"/>
    <property type="evidence" value="ECO:0007669"/>
    <property type="project" value="TreeGrafter"/>
</dbReference>
<accession>A0A3B1C351</accession>
<proteinExistence type="inferred from homology"/>
<dbReference type="GO" id="GO:0003774">
    <property type="term" value="F:cytoskeletal motor activity"/>
    <property type="evidence" value="ECO:0007669"/>
    <property type="project" value="InterPro"/>
</dbReference>
<keyword evidence="11" id="KW-0969">Cilium</keyword>
<evidence type="ECO:0000259" key="10">
    <source>
        <dbReference type="Pfam" id="PF01052"/>
    </source>
</evidence>
<dbReference type="PANTHER" id="PTHR30034:SF6">
    <property type="entry name" value="YOP PROTEINS TRANSLOCATION PROTEIN Q"/>
    <property type="match status" value="1"/>
</dbReference>
<dbReference type="AlphaFoldDB" id="A0A3B1C351"/>
<dbReference type="GO" id="GO:0071978">
    <property type="term" value="P:bacterial-type flagellum-dependent swarming motility"/>
    <property type="evidence" value="ECO:0007669"/>
    <property type="project" value="TreeGrafter"/>
</dbReference>
<keyword evidence="11" id="KW-0966">Cell projection</keyword>
<organism evidence="11">
    <name type="scientific">hydrothermal vent metagenome</name>
    <dbReference type="NCBI Taxonomy" id="652676"/>
    <lineage>
        <taxon>unclassified sequences</taxon>
        <taxon>metagenomes</taxon>
        <taxon>ecological metagenomes</taxon>
    </lineage>
</organism>
<keyword evidence="6" id="KW-0145">Chemotaxis</keyword>
<dbReference type="GO" id="GO:0005886">
    <property type="term" value="C:plasma membrane"/>
    <property type="evidence" value="ECO:0007669"/>
    <property type="project" value="UniProtKB-SubCell"/>
</dbReference>
<keyword evidence="7" id="KW-0283">Flagellar rotation</keyword>
<evidence type="ECO:0000256" key="8">
    <source>
        <dbReference type="ARBA" id="ARBA00023136"/>
    </source>
</evidence>
<keyword evidence="8" id="KW-0472">Membrane</keyword>
<dbReference type="InterPro" id="IPR001543">
    <property type="entry name" value="FliN-like_C"/>
</dbReference>
<name>A0A3B1C351_9ZZZZ</name>
<keyword evidence="5" id="KW-1003">Cell membrane</keyword>
<evidence type="ECO:0000256" key="2">
    <source>
        <dbReference type="ARBA" id="ARBA00004202"/>
    </source>
</evidence>
<evidence type="ECO:0000313" key="11">
    <source>
        <dbReference type="EMBL" id="VAX18258.1"/>
    </source>
</evidence>
<evidence type="ECO:0000256" key="3">
    <source>
        <dbReference type="ARBA" id="ARBA00011049"/>
    </source>
</evidence>
<dbReference type="NCBIfam" id="TIGR01397">
    <property type="entry name" value="fliM_switch"/>
    <property type="match status" value="1"/>
</dbReference>
<dbReference type="PANTHER" id="PTHR30034">
    <property type="entry name" value="FLAGELLAR MOTOR SWITCH PROTEIN FLIM"/>
    <property type="match status" value="1"/>
</dbReference>
<reference evidence="11" key="1">
    <citation type="submission" date="2018-06" db="EMBL/GenBank/DDBJ databases">
        <authorList>
            <person name="Zhirakovskaya E."/>
        </authorList>
    </citation>
    <scope>NUCLEOTIDE SEQUENCE</scope>
</reference>
<protein>
    <recommendedName>
        <fullName evidence="4">Flagellar motor switch protein FliM</fullName>
    </recommendedName>
</protein>
<evidence type="ECO:0000256" key="1">
    <source>
        <dbReference type="ARBA" id="ARBA00004117"/>
    </source>
</evidence>
<evidence type="ECO:0000256" key="4">
    <source>
        <dbReference type="ARBA" id="ARBA00021898"/>
    </source>
</evidence>
<dbReference type="Pfam" id="PF01052">
    <property type="entry name" value="FliMN_C"/>
    <property type="match status" value="1"/>
</dbReference>
<dbReference type="Gene3D" id="3.40.1550.10">
    <property type="entry name" value="CheC-like"/>
    <property type="match status" value="1"/>
</dbReference>
<evidence type="ECO:0000256" key="6">
    <source>
        <dbReference type="ARBA" id="ARBA00022500"/>
    </source>
</evidence>
<dbReference type="Pfam" id="PF02154">
    <property type="entry name" value="FliM"/>
    <property type="match status" value="1"/>
</dbReference>
<evidence type="ECO:0000256" key="5">
    <source>
        <dbReference type="ARBA" id="ARBA00022475"/>
    </source>
</evidence>
<dbReference type="InterPro" id="IPR001689">
    <property type="entry name" value="Flag_FliM"/>
</dbReference>
<sequence>MSQVLSQEEVDALLRGVSDGEIETEAEYVADDSGIVAYDLTSQERIIRGRMPTLDIINQRFSRLFRNSLSSALRKVLDVSAVSTDTVKFGEFVKSLPVPASLHIFRIEPLRGFALLVAESKLVFALVDTFFGGTGESKMKIEGRDFTAIEQRMIKKVVHMVLEDMEQAWIPVHNVRMSFVRSEVNPQFAAIVPPTDVVVVVMFEVELDQINGTLTVCLPYSTIEPIIGKLRAGFQSDQLEVDQAWIRRLKQRLSEANVEVVVELGGAKVLSRDFISMKVGDVIALDNDVDDEMAISVGGIMKFMGVPGVVKGNKAVKLTKVIPRAGSSKVEPVMPEIEKAEQN</sequence>